<dbReference type="Gene3D" id="1.10.10.60">
    <property type="entry name" value="Homeodomain-like"/>
    <property type="match status" value="2"/>
</dbReference>
<dbReference type="PROSITE" id="PS50090">
    <property type="entry name" value="MYB_LIKE"/>
    <property type="match status" value="3"/>
</dbReference>
<feature type="compositionally biased region" description="Basic and acidic residues" evidence="3">
    <location>
        <begin position="229"/>
        <end position="244"/>
    </location>
</feature>
<feature type="domain" description="Myb-like" evidence="4">
    <location>
        <begin position="462"/>
        <end position="530"/>
    </location>
</feature>
<reference evidence="6" key="1">
    <citation type="submission" date="2018-01" db="EMBL/GenBank/DDBJ databases">
        <authorList>
            <person name="Mao J.F."/>
        </authorList>
    </citation>
    <scope>NUCLEOTIDE SEQUENCE</scope>
    <source>
        <strain evidence="6">Huo1</strain>
        <tissue evidence="6">Leaf</tissue>
    </source>
</reference>
<feature type="compositionally biased region" description="Basic and acidic residues" evidence="3">
    <location>
        <begin position="126"/>
        <end position="144"/>
    </location>
</feature>
<evidence type="ECO:0000256" key="3">
    <source>
        <dbReference type="SAM" id="MobiDB-lite"/>
    </source>
</evidence>
<dbReference type="AlphaFoldDB" id="A0A8X8VY86"/>
<feature type="compositionally biased region" description="Basic residues" evidence="3">
    <location>
        <begin position="245"/>
        <end position="255"/>
    </location>
</feature>
<dbReference type="Proteomes" id="UP000298416">
    <property type="component" value="Unassembled WGS sequence"/>
</dbReference>
<dbReference type="Pfam" id="PF13921">
    <property type="entry name" value="Myb_DNA-bind_6"/>
    <property type="match status" value="1"/>
</dbReference>
<proteinExistence type="predicted"/>
<evidence type="ECO:0000259" key="5">
    <source>
        <dbReference type="PROSITE" id="PS51294"/>
    </source>
</evidence>
<evidence type="ECO:0000313" key="7">
    <source>
        <dbReference type="Proteomes" id="UP000298416"/>
    </source>
</evidence>
<dbReference type="InterPro" id="IPR017930">
    <property type="entry name" value="Myb_dom"/>
</dbReference>
<feature type="region of interest" description="Disordered" evidence="3">
    <location>
        <begin position="107"/>
        <end position="144"/>
    </location>
</feature>
<keyword evidence="2" id="KW-0539">Nucleus</keyword>
<keyword evidence="7" id="KW-1185">Reference proteome</keyword>
<name>A0A8X8VY86_SALSN</name>
<organism evidence="6">
    <name type="scientific">Salvia splendens</name>
    <name type="common">Scarlet sage</name>
    <dbReference type="NCBI Taxonomy" id="180675"/>
    <lineage>
        <taxon>Eukaryota</taxon>
        <taxon>Viridiplantae</taxon>
        <taxon>Streptophyta</taxon>
        <taxon>Embryophyta</taxon>
        <taxon>Tracheophyta</taxon>
        <taxon>Spermatophyta</taxon>
        <taxon>Magnoliopsida</taxon>
        <taxon>eudicotyledons</taxon>
        <taxon>Gunneridae</taxon>
        <taxon>Pentapetalae</taxon>
        <taxon>asterids</taxon>
        <taxon>lamiids</taxon>
        <taxon>Lamiales</taxon>
        <taxon>Lamiaceae</taxon>
        <taxon>Nepetoideae</taxon>
        <taxon>Mentheae</taxon>
        <taxon>Salviinae</taxon>
        <taxon>Salvia</taxon>
        <taxon>Salvia subgen. Calosphace</taxon>
        <taxon>core Calosphace</taxon>
    </lineage>
</organism>
<evidence type="ECO:0000256" key="2">
    <source>
        <dbReference type="ARBA" id="ARBA00023242"/>
    </source>
</evidence>
<gene>
    <name evidence="6" type="ORF">SASPL_155653</name>
</gene>
<dbReference type="GO" id="GO:0005634">
    <property type="term" value="C:nucleus"/>
    <property type="evidence" value="ECO:0007669"/>
    <property type="project" value="UniProtKB-SubCell"/>
</dbReference>
<feature type="region of interest" description="Disordered" evidence="3">
    <location>
        <begin position="301"/>
        <end position="341"/>
    </location>
</feature>
<feature type="domain" description="Myb-like" evidence="4">
    <location>
        <begin position="532"/>
        <end position="585"/>
    </location>
</feature>
<dbReference type="SUPFAM" id="SSF46689">
    <property type="entry name" value="Homeodomain-like"/>
    <property type="match status" value="1"/>
</dbReference>
<feature type="compositionally biased region" description="Basic and acidic residues" evidence="3">
    <location>
        <begin position="33"/>
        <end position="44"/>
    </location>
</feature>
<dbReference type="InterPro" id="IPR001005">
    <property type="entry name" value="SANT/Myb"/>
</dbReference>
<dbReference type="SMART" id="SM00717">
    <property type="entry name" value="SANT"/>
    <property type="match status" value="3"/>
</dbReference>
<sequence>MGEEGAVDNMNLNNEEKIKQKKNDKKSSAKSVVEFHTESARTSENEGISQLKRDHKMGKEKKKIKKSKGAKDVEADMKSGSRKGELSVVYGGDRLKSDNAERNGESFIGLTVDHSGMKSGRREKKKDKNEIVETHDTDEVKREGSINWQEGVNVSGKVRGKEVLKEKIKQKVKRTDSEVGEKDGELILEHSESCIASATEIREDMKKDKKKEEGCQFCQENVLYDVEDHTQSTKEDGGTKNNHEVKKKKKHKKKENYKDDLPAAQQKYVDSDSNSGLNTKEIPNNEAAEFTIKRKKRKSKVLENCSSDERDNEAEYAKKGKRRKTSLVVKGSVDTSPNKDNLVMGKRFTREEDEVVKGAVMKYIEEHELGDEGLQMILNSGKHHEVKGCWKEIASSIPYRPRSAIFYRARILFMRSKSRKWTQEEYDMILKYQEEHGNKWRALADELGKHAWHVKDTWRRIKVRRKKGNWSQEEYQRLFDLVNTDLQLKLSEEKKSKHGMLRDNICWSAISDELSTRPHSTCCLKWYNQLTSPMVAQGVWADSDDYRLLSALYRLDANCVEDVDWDDLIDTRAGDVCRKRWNQMVLHIGSNGNKSFAEQVEVLAQRYCLHLLEARATWDSKPRVP</sequence>
<feature type="compositionally biased region" description="Basic and acidic residues" evidence="3">
    <location>
        <begin position="307"/>
        <end position="318"/>
    </location>
</feature>
<evidence type="ECO:0000313" key="6">
    <source>
        <dbReference type="EMBL" id="KAG6384519.1"/>
    </source>
</evidence>
<dbReference type="PANTHER" id="PTHR47430">
    <property type="entry name" value="GB|AAC33480.1"/>
    <property type="match status" value="1"/>
</dbReference>
<feature type="domain" description="HTH myb-type" evidence="5">
    <location>
        <begin position="417"/>
        <end position="466"/>
    </location>
</feature>
<dbReference type="PANTHER" id="PTHR47430:SF4">
    <property type="entry name" value="GB|AAC33480.1"/>
    <property type="match status" value="1"/>
</dbReference>
<evidence type="ECO:0000256" key="1">
    <source>
        <dbReference type="ARBA" id="ARBA00004123"/>
    </source>
</evidence>
<comment type="subcellular location">
    <subcellularLocation>
        <location evidence="1">Nucleus</location>
    </subcellularLocation>
</comment>
<feature type="region of interest" description="Disordered" evidence="3">
    <location>
        <begin position="229"/>
        <end position="283"/>
    </location>
</feature>
<feature type="compositionally biased region" description="Basic residues" evidence="3">
    <location>
        <begin position="53"/>
        <end position="68"/>
    </location>
</feature>
<evidence type="ECO:0000259" key="4">
    <source>
        <dbReference type="PROSITE" id="PS50090"/>
    </source>
</evidence>
<protein>
    <submittedName>
        <fullName evidence="6">Uncharacterized protein</fullName>
    </submittedName>
</protein>
<feature type="compositionally biased region" description="Basic and acidic residues" evidence="3">
    <location>
        <begin position="69"/>
        <end position="80"/>
    </location>
</feature>
<feature type="compositionally biased region" description="Polar residues" evidence="3">
    <location>
        <begin position="271"/>
        <end position="282"/>
    </location>
</feature>
<accession>A0A8X8VY86</accession>
<feature type="domain" description="Myb-like" evidence="4">
    <location>
        <begin position="417"/>
        <end position="461"/>
    </location>
</feature>
<reference evidence="6" key="2">
    <citation type="submission" date="2020-08" db="EMBL/GenBank/DDBJ databases">
        <title>Plant Genome Project.</title>
        <authorList>
            <person name="Zhang R.-G."/>
        </authorList>
    </citation>
    <scope>NUCLEOTIDE SEQUENCE</scope>
    <source>
        <strain evidence="6">Huo1</strain>
        <tissue evidence="6">Leaf</tissue>
    </source>
</reference>
<dbReference type="EMBL" id="PNBA02000076">
    <property type="protein sequence ID" value="KAG6384519.1"/>
    <property type="molecule type" value="Genomic_DNA"/>
</dbReference>
<dbReference type="PROSITE" id="PS51294">
    <property type="entry name" value="HTH_MYB"/>
    <property type="match status" value="1"/>
</dbReference>
<feature type="region of interest" description="Disordered" evidence="3">
    <location>
        <begin position="1"/>
        <end position="80"/>
    </location>
</feature>
<comment type="caution">
    <text evidence="6">The sequence shown here is derived from an EMBL/GenBank/DDBJ whole genome shotgun (WGS) entry which is preliminary data.</text>
</comment>
<dbReference type="InterPro" id="IPR009057">
    <property type="entry name" value="Homeodomain-like_sf"/>
</dbReference>